<accession>A0A380CUZ8</accession>
<evidence type="ECO:0000313" key="3">
    <source>
        <dbReference type="Proteomes" id="UP000254893"/>
    </source>
</evidence>
<dbReference type="Gene3D" id="3.10.450.50">
    <property type="match status" value="1"/>
</dbReference>
<reference evidence="2 3" key="1">
    <citation type="submission" date="2018-06" db="EMBL/GenBank/DDBJ databases">
        <authorList>
            <consortium name="Pathogen Informatics"/>
            <person name="Doyle S."/>
        </authorList>
    </citation>
    <scope>NUCLEOTIDE SEQUENCE [LARGE SCALE GENOMIC DNA]</scope>
    <source>
        <strain evidence="2 3">NCTC11388</strain>
    </source>
</reference>
<gene>
    <name evidence="2" type="primary">yesE</name>
    <name evidence="2" type="ORF">NCTC11388_04325</name>
</gene>
<sequence>MQKADRNHPAFRENAEPFYQIVMDGLKGEVEGEHFWDTVAEDCVFEFLYYFQGFPNKIDGRKAYMDWFGGYNNQLDSADNLRVYKSENPKNVVVLEYEVHGIVPSTGKAYNNRFCSIITLKDRKIIHWRDYMDSLAVVLAGTSD</sequence>
<feature type="domain" description="SnoaL-like" evidence="1">
    <location>
        <begin position="37"/>
        <end position="128"/>
    </location>
</feature>
<dbReference type="SUPFAM" id="SSF54427">
    <property type="entry name" value="NTF2-like"/>
    <property type="match status" value="1"/>
</dbReference>
<dbReference type="InterPro" id="IPR032710">
    <property type="entry name" value="NTF2-like_dom_sf"/>
</dbReference>
<keyword evidence="2" id="KW-0413">Isomerase</keyword>
<protein>
    <submittedName>
        <fullName evidence="2">Ketosteroid isomerase-related protein</fullName>
    </submittedName>
</protein>
<name>A0A380CUZ8_SPHSI</name>
<organism evidence="2 3">
    <name type="scientific">Sphingobacterium spiritivorum</name>
    <name type="common">Flavobacterium spiritivorum</name>
    <dbReference type="NCBI Taxonomy" id="258"/>
    <lineage>
        <taxon>Bacteria</taxon>
        <taxon>Pseudomonadati</taxon>
        <taxon>Bacteroidota</taxon>
        <taxon>Sphingobacteriia</taxon>
        <taxon>Sphingobacteriales</taxon>
        <taxon>Sphingobacteriaceae</taxon>
        <taxon>Sphingobacterium</taxon>
    </lineage>
</organism>
<evidence type="ECO:0000259" key="1">
    <source>
        <dbReference type="Pfam" id="PF12680"/>
    </source>
</evidence>
<dbReference type="EMBL" id="UGYW01000002">
    <property type="protein sequence ID" value="SUJ28409.1"/>
    <property type="molecule type" value="Genomic_DNA"/>
</dbReference>
<dbReference type="RefSeq" id="WP_115171596.1">
    <property type="nucleotide sequence ID" value="NZ_UGYW01000002.1"/>
</dbReference>
<evidence type="ECO:0000313" key="2">
    <source>
        <dbReference type="EMBL" id="SUJ28409.1"/>
    </source>
</evidence>
<dbReference type="AlphaFoldDB" id="A0A380CUZ8"/>
<proteinExistence type="predicted"/>
<dbReference type="InterPro" id="IPR037401">
    <property type="entry name" value="SnoaL-like"/>
</dbReference>
<dbReference type="Proteomes" id="UP000254893">
    <property type="component" value="Unassembled WGS sequence"/>
</dbReference>
<dbReference type="Pfam" id="PF12680">
    <property type="entry name" value="SnoaL_2"/>
    <property type="match status" value="1"/>
</dbReference>
<dbReference type="GO" id="GO:0016853">
    <property type="term" value="F:isomerase activity"/>
    <property type="evidence" value="ECO:0007669"/>
    <property type="project" value="UniProtKB-KW"/>
</dbReference>